<protein>
    <submittedName>
        <fullName evidence="1">Uncharacterized protein</fullName>
    </submittedName>
</protein>
<gene>
    <name evidence="1" type="ORF">V6N12_005906</name>
</gene>
<comment type="caution">
    <text evidence="1">The sequence shown here is derived from an EMBL/GenBank/DDBJ whole genome shotgun (WGS) entry which is preliminary data.</text>
</comment>
<reference evidence="1 2" key="1">
    <citation type="journal article" date="2024" name="G3 (Bethesda)">
        <title>Genome assembly of Hibiscus sabdariffa L. provides insights into metabolisms of medicinal natural products.</title>
        <authorList>
            <person name="Kim T."/>
        </authorList>
    </citation>
    <scope>NUCLEOTIDE SEQUENCE [LARGE SCALE GENOMIC DNA]</scope>
    <source>
        <strain evidence="1">TK-2024</strain>
        <tissue evidence="1">Old leaves</tissue>
    </source>
</reference>
<proteinExistence type="predicted"/>
<dbReference type="Proteomes" id="UP001472677">
    <property type="component" value="Unassembled WGS sequence"/>
</dbReference>
<keyword evidence="2" id="KW-1185">Reference proteome</keyword>
<accession>A0ABR2EXN7</accession>
<dbReference type="EMBL" id="JBBPBM010000009">
    <property type="protein sequence ID" value="KAK8567310.1"/>
    <property type="molecule type" value="Genomic_DNA"/>
</dbReference>
<sequence>MILINALGSKDAANPIAHMAQWESAPLEADNAVMAPPTTWPQCLDELKAWAGVVTGVFTFNTGNLHGLINDNLVVNLSVSRDGCSGRLLDTTMGLHEMAACFHQYPYKEENNYSN</sequence>
<evidence type="ECO:0000313" key="2">
    <source>
        <dbReference type="Proteomes" id="UP001472677"/>
    </source>
</evidence>
<name>A0ABR2EXN7_9ROSI</name>
<evidence type="ECO:0000313" key="1">
    <source>
        <dbReference type="EMBL" id="KAK8567310.1"/>
    </source>
</evidence>
<organism evidence="1 2">
    <name type="scientific">Hibiscus sabdariffa</name>
    <name type="common">roselle</name>
    <dbReference type="NCBI Taxonomy" id="183260"/>
    <lineage>
        <taxon>Eukaryota</taxon>
        <taxon>Viridiplantae</taxon>
        <taxon>Streptophyta</taxon>
        <taxon>Embryophyta</taxon>
        <taxon>Tracheophyta</taxon>
        <taxon>Spermatophyta</taxon>
        <taxon>Magnoliopsida</taxon>
        <taxon>eudicotyledons</taxon>
        <taxon>Gunneridae</taxon>
        <taxon>Pentapetalae</taxon>
        <taxon>rosids</taxon>
        <taxon>malvids</taxon>
        <taxon>Malvales</taxon>
        <taxon>Malvaceae</taxon>
        <taxon>Malvoideae</taxon>
        <taxon>Hibiscus</taxon>
    </lineage>
</organism>